<dbReference type="PROSITE" id="PS50109">
    <property type="entry name" value="HIS_KIN"/>
    <property type="match status" value="1"/>
</dbReference>
<dbReference type="InterPro" id="IPR003594">
    <property type="entry name" value="HATPase_dom"/>
</dbReference>
<dbReference type="GO" id="GO:0005524">
    <property type="term" value="F:ATP binding"/>
    <property type="evidence" value="ECO:0007669"/>
    <property type="project" value="UniProtKB-KW"/>
</dbReference>
<dbReference type="PRINTS" id="PR00344">
    <property type="entry name" value="BCTRLSENSOR"/>
</dbReference>
<comment type="catalytic activity">
    <reaction evidence="1">
        <text>ATP + protein L-histidine = ADP + protein N-phospho-L-histidine.</text>
        <dbReference type="EC" id="2.7.13.3"/>
    </reaction>
</comment>
<dbReference type="PANTHER" id="PTHR43065:SF10">
    <property type="entry name" value="PEROXIDE STRESS-ACTIVATED HISTIDINE KINASE MAK3"/>
    <property type="match status" value="1"/>
</dbReference>
<evidence type="ECO:0000313" key="11">
    <source>
        <dbReference type="Proteomes" id="UP000187172"/>
    </source>
</evidence>
<dbReference type="InterPro" id="IPR005467">
    <property type="entry name" value="His_kinase_dom"/>
</dbReference>
<keyword evidence="11" id="KW-1185">Reference proteome</keyword>
<accession>A0A1R1F0I8</accession>
<dbReference type="STRING" id="297318.BK138_03070"/>
<dbReference type="Gene3D" id="1.10.287.130">
    <property type="match status" value="1"/>
</dbReference>
<proteinExistence type="predicted"/>
<dbReference type="AlphaFoldDB" id="A0A1R1F0I8"/>
<keyword evidence="5" id="KW-0547">Nucleotide-binding</keyword>
<evidence type="ECO:0000256" key="4">
    <source>
        <dbReference type="ARBA" id="ARBA00022679"/>
    </source>
</evidence>
<evidence type="ECO:0000256" key="3">
    <source>
        <dbReference type="ARBA" id="ARBA00022553"/>
    </source>
</evidence>
<dbReference type="SMART" id="SM00387">
    <property type="entry name" value="HATPase_c"/>
    <property type="match status" value="1"/>
</dbReference>
<evidence type="ECO:0000256" key="5">
    <source>
        <dbReference type="ARBA" id="ARBA00022741"/>
    </source>
</evidence>
<evidence type="ECO:0000256" key="8">
    <source>
        <dbReference type="ARBA" id="ARBA00023012"/>
    </source>
</evidence>
<dbReference type="Gene3D" id="3.30.450.20">
    <property type="entry name" value="PAS domain"/>
    <property type="match status" value="1"/>
</dbReference>
<evidence type="ECO:0000259" key="9">
    <source>
        <dbReference type="PROSITE" id="PS50109"/>
    </source>
</evidence>
<evidence type="ECO:0000313" key="10">
    <source>
        <dbReference type="EMBL" id="OMF57597.1"/>
    </source>
</evidence>
<dbReference type="Pfam" id="PF00512">
    <property type="entry name" value="HisKA"/>
    <property type="match status" value="1"/>
</dbReference>
<dbReference type="GO" id="GO:0000155">
    <property type="term" value="F:phosphorelay sensor kinase activity"/>
    <property type="evidence" value="ECO:0007669"/>
    <property type="project" value="InterPro"/>
</dbReference>
<dbReference type="InterPro" id="IPR035965">
    <property type="entry name" value="PAS-like_dom_sf"/>
</dbReference>
<reference evidence="10 11" key="1">
    <citation type="submission" date="2016-11" db="EMBL/GenBank/DDBJ databases">
        <title>Paenibacillus species isolates.</title>
        <authorList>
            <person name="Beno S.M."/>
        </authorList>
    </citation>
    <scope>NUCLEOTIDE SEQUENCE [LARGE SCALE GENOMIC DNA]</scope>
    <source>
        <strain evidence="10 11">FSL R5-0378</strain>
    </source>
</reference>
<dbReference type="SUPFAM" id="SSF47384">
    <property type="entry name" value="Homodimeric domain of signal transducing histidine kinase"/>
    <property type="match status" value="1"/>
</dbReference>
<sequence length="535" mass="59675">MENNYLAEVRRRCIAYGMQPTDVPSLRTTVSEEHLQRQKRLYADILEVTKGFGENTIQLLNGQMVSFVVTDDKGLVIDSFGDRIIREQLSQLNIKEGSLLIEREVGICATLITLEYKIPFQTVGTDHYHLVLHESACHSVPFSVPGNHGVREGTISLMTSIVDFSNYQLAMLVNMAESMGRELKLRKTNQRQLDLHHLMVDNLDTGILLADRSGIVVDFNHVALNIIPDYISVGQSSYQITELGPLFLQTIANGQRQRGIEVHFHAGGTHTVCLADIIPIFENGIIQGAYAQLRDITERYLLEQQIIVSEKLSAIGKLAAGLAHEIRNPLTSIMGFVQIIRERPLDPDTARYLGFVHEELVRVKNLVSDFVTMSKPSFPIVKPIEINLFLDSVLDFMEGQAALHDIRFIRDYHTGDQDILYADASQIKQVLINILQNAVEASQPKEAVTLKSTIQNKHLTITISDNGSGISPENLTKIQNPFFTTKENGTGLGLSVSYRIINNHNGEITVDSRLGAGTEFNIRLPLSGILKECPV</sequence>
<dbReference type="RefSeq" id="WP_076165583.1">
    <property type="nucleotide sequence ID" value="NZ_MRTP01000001.1"/>
</dbReference>
<dbReference type="SUPFAM" id="SSF55785">
    <property type="entry name" value="PYP-like sensor domain (PAS domain)"/>
    <property type="match status" value="1"/>
</dbReference>
<keyword evidence="8" id="KW-0902">Two-component regulatory system</keyword>
<dbReference type="PANTHER" id="PTHR43065">
    <property type="entry name" value="SENSOR HISTIDINE KINASE"/>
    <property type="match status" value="1"/>
</dbReference>
<keyword evidence="7" id="KW-0067">ATP-binding</keyword>
<keyword evidence="4" id="KW-0808">Transferase</keyword>
<dbReference type="InterPro" id="IPR036097">
    <property type="entry name" value="HisK_dim/P_sf"/>
</dbReference>
<dbReference type="Gene3D" id="3.30.450.40">
    <property type="match status" value="1"/>
</dbReference>
<evidence type="ECO:0000256" key="6">
    <source>
        <dbReference type="ARBA" id="ARBA00022777"/>
    </source>
</evidence>
<organism evidence="10 11">
    <name type="scientific">Paenibacillus rhizosphaerae</name>
    <dbReference type="NCBI Taxonomy" id="297318"/>
    <lineage>
        <taxon>Bacteria</taxon>
        <taxon>Bacillati</taxon>
        <taxon>Bacillota</taxon>
        <taxon>Bacilli</taxon>
        <taxon>Bacillales</taxon>
        <taxon>Paenibacillaceae</taxon>
        <taxon>Paenibacillus</taxon>
    </lineage>
</organism>
<keyword evidence="3" id="KW-0597">Phosphoprotein</keyword>
<dbReference type="InterPro" id="IPR036890">
    <property type="entry name" value="HATPase_C_sf"/>
</dbReference>
<dbReference type="SUPFAM" id="SSF55874">
    <property type="entry name" value="ATPase domain of HSP90 chaperone/DNA topoisomerase II/histidine kinase"/>
    <property type="match status" value="1"/>
</dbReference>
<dbReference type="Pfam" id="PF02518">
    <property type="entry name" value="HATPase_c"/>
    <property type="match status" value="1"/>
</dbReference>
<dbReference type="InterPro" id="IPR004358">
    <property type="entry name" value="Sig_transdc_His_kin-like_C"/>
</dbReference>
<dbReference type="Proteomes" id="UP000187172">
    <property type="component" value="Unassembled WGS sequence"/>
</dbReference>
<feature type="domain" description="Histidine kinase" evidence="9">
    <location>
        <begin position="321"/>
        <end position="528"/>
    </location>
</feature>
<name>A0A1R1F0I8_9BACL</name>
<protein>
    <recommendedName>
        <fullName evidence="2">histidine kinase</fullName>
        <ecNumber evidence="2">2.7.13.3</ecNumber>
    </recommendedName>
</protein>
<dbReference type="EC" id="2.7.13.3" evidence="2"/>
<comment type="caution">
    <text evidence="10">The sequence shown here is derived from an EMBL/GenBank/DDBJ whole genome shotgun (WGS) entry which is preliminary data.</text>
</comment>
<evidence type="ECO:0000256" key="2">
    <source>
        <dbReference type="ARBA" id="ARBA00012438"/>
    </source>
</evidence>
<evidence type="ECO:0000256" key="7">
    <source>
        <dbReference type="ARBA" id="ARBA00022840"/>
    </source>
</evidence>
<dbReference type="CDD" id="cd00082">
    <property type="entry name" value="HisKA"/>
    <property type="match status" value="1"/>
</dbReference>
<dbReference type="InterPro" id="IPR003661">
    <property type="entry name" value="HisK_dim/P_dom"/>
</dbReference>
<evidence type="ECO:0000256" key="1">
    <source>
        <dbReference type="ARBA" id="ARBA00000085"/>
    </source>
</evidence>
<keyword evidence="6" id="KW-0418">Kinase</keyword>
<gene>
    <name evidence="10" type="ORF">BK138_03070</name>
</gene>
<dbReference type="SMART" id="SM00388">
    <property type="entry name" value="HisKA"/>
    <property type="match status" value="1"/>
</dbReference>
<dbReference type="Gene3D" id="3.30.565.10">
    <property type="entry name" value="Histidine kinase-like ATPase, C-terminal domain"/>
    <property type="match status" value="1"/>
</dbReference>
<dbReference type="EMBL" id="MRTP01000001">
    <property type="protein sequence ID" value="OMF57597.1"/>
    <property type="molecule type" value="Genomic_DNA"/>
</dbReference>
<dbReference type="InterPro" id="IPR029016">
    <property type="entry name" value="GAF-like_dom_sf"/>
</dbReference>